<keyword evidence="3" id="KW-0804">Transcription</keyword>
<dbReference type="RefSeq" id="WP_259428225.1">
    <property type="nucleotide sequence ID" value="NZ_JANWTC010000008.1"/>
</dbReference>
<dbReference type="CDD" id="cd07377">
    <property type="entry name" value="WHTH_GntR"/>
    <property type="match status" value="1"/>
</dbReference>
<dbReference type="InterPro" id="IPR036388">
    <property type="entry name" value="WH-like_DNA-bd_sf"/>
</dbReference>
<reference evidence="5 6" key="1">
    <citation type="submission" date="2022-08" db="EMBL/GenBank/DDBJ databases">
        <title>YIM 101645 draft genome.</title>
        <authorList>
            <person name="Chen X."/>
        </authorList>
    </citation>
    <scope>NUCLEOTIDE SEQUENCE [LARGE SCALE GENOMIC DNA]</scope>
    <source>
        <strain evidence="5 6">YIM 101645</strain>
    </source>
</reference>
<evidence type="ECO:0000256" key="2">
    <source>
        <dbReference type="ARBA" id="ARBA00023125"/>
    </source>
</evidence>
<dbReference type="SMART" id="SM00345">
    <property type="entry name" value="HTH_GNTR"/>
    <property type="match status" value="1"/>
</dbReference>
<keyword evidence="6" id="KW-1185">Reference proteome</keyword>
<dbReference type="InterPro" id="IPR050679">
    <property type="entry name" value="Bact_HTH_transcr_reg"/>
</dbReference>
<gene>
    <name evidence="5" type="ORF">NYP18_10910</name>
</gene>
<proteinExistence type="predicted"/>
<dbReference type="EMBL" id="JANWTC010000008">
    <property type="protein sequence ID" value="MCS5480164.1"/>
    <property type="molecule type" value="Genomic_DNA"/>
</dbReference>
<keyword evidence="2" id="KW-0238">DNA-binding</keyword>
<organism evidence="5 6">
    <name type="scientific">Corynebacterium lemuris</name>
    <dbReference type="NCBI Taxonomy" id="1859292"/>
    <lineage>
        <taxon>Bacteria</taxon>
        <taxon>Bacillati</taxon>
        <taxon>Actinomycetota</taxon>
        <taxon>Actinomycetes</taxon>
        <taxon>Mycobacteriales</taxon>
        <taxon>Corynebacteriaceae</taxon>
        <taxon>Corynebacterium</taxon>
    </lineage>
</organism>
<dbReference type="Proteomes" id="UP001205965">
    <property type="component" value="Unassembled WGS sequence"/>
</dbReference>
<dbReference type="InterPro" id="IPR028978">
    <property type="entry name" value="Chorismate_lyase_/UTRA_dom_sf"/>
</dbReference>
<dbReference type="InterPro" id="IPR000524">
    <property type="entry name" value="Tscrpt_reg_HTH_GntR"/>
</dbReference>
<dbReference type="Pfam" id="PF00392">
    <property type="entry name" value="GntR"/>
    <property type="match status" value="1"/>
</dbReference>
<evidence type="ECO:0000256" key="1">
    <source>
        <dbReference type="ARBA" id="ARBA00023015"/>
    </source>
</evidence>
<feature type="domain" description="HTH gntR-type" evidence="4">
    <location>
        <begin position="4"/>
        <end position="72"/>
    </location>
</feature>
<sequence length="247" mass="27373">MTAVQQYEEIAAYLRSSIREGELVPGDPLPSEAELCRRFESARGTVRQAIALLRSEGLISSGQGRRSRVLDHRPTQSFDDIFSFTQWCLTAGVTPGQQTQWVTRKPADPRLAAHLEIPDGAQVVSVFRLRLMDGCPAMIERLNYPFEFGRHLLSFDTDSGSIYQHLLDCGVDIDTATRTIDAVPAEAEDAALLQVPEGAPLLRVRRRAYTTGGTPIEYSDDRYLHTKASFTINSTRNSPTALSMISS</sequence>
<evidence type="ECO:0000313" key="5">
    <source>
        <dbReference type="EMBL" id="MCS5480164.1"/>
    </source>
</evidence>
<keyword evidence="1" id="KW-0805">Transcription regulation</keyword>
<dbReference type="Gene3D" id="3.40.1410.10">
    <property type="entry name" value="Chorismate lyase-like"/>
    <property type="match status" value="1"/>
</dbReference>
<name>A0ABT2FY39_9CORY</name>
<dbReference type="PANTHER" id="PTHR44846:SF1">
    <property type="entry name" value="MANNOSYL-D-GLYCERATE TRANSPORT_METABOLISM SYSTEM REPRESSOR MNGR-RELATED"/>
    <property type="match status" value="1"/>
</dbReference>
<dbReference type="Gene3D" id="1.10.10.10">
    <property type="entry name" value="Winged helix-like DNA-binding domain superfamily/Winged helix DNA-binding domain"/>
    <property type="match status" value="1"/>
</dbReference>
<evidence type="ECO:0000259" key="4">
    <source>
        <dbReference type="PROSITE" id="PS50949"/>
    </source>
</evidence>
<dbReference type="InterPro" id="IPR036390">
    <property type="entry name" value="WH_DNA-bd_sf"/>
</dbReference>
<dbReference type="SUPFAM" id="SSF64288">
    <property type="entry name" value="Chorismate lyase-like"/>
    <property type="match status" value="1"/>
</dbReference>
<dbReference type="SUPFAM" id="SSF46785">
    <property type="entry name" value="Winged helix' DNA-binding domain"/>
    <property type="match status" value="1"/>
</dbReference>
<evidence type="ECO:0000256" key="3">
    <source>
        <dbReference type="ARBA" id="ARBA00023163"/>
    </source>
</evidence>
<dbReference type="PRINTS" id="PR00035">
    <property type="entry name" value="HTHGNTR"/>
</dbReference>
<dbReference type="InterPro" id="IPR011663">
    <property type="entry name" value="UTRA"/>
</dbReference>
<accession>A0ABT2FY39</accession>
<dbReference type="PROSITE" id="PS50949">
    <property type="entry name" value="HTH_GNTR"/>
    <property type="match status" value="1"/>
</dbReference>
<dbReference type="PANTHER" id="PTHR44846">
    <property type="entry name" value="MANNOSYL-D-GLYCERATE TRANSPORT/METABOLISM SYSTEM REPRESSOR MNGR-RELATED"/>
    <property type="match status" value="1"/>
</dbReference>
<dbReference type="SMART" id="SM00866">
    <property type="entry name" value="UTRA"/>
    <property type="match status" value="1"/>
</dbReference>
<evidence type="ECO:0000313" key="6">
    <source>
        <dbReference type="Proteomes" id="UP001205965"/>
    </source>
</evidence>
<protein>
    <submittedName>
        <fullName evidence="5">GntR family transcriptional regulator</fullName>
    </submittedName>
</protein>
<comment type="caution">
    <text evidence="5">The sequence shown here is derived from an EMBL/GenBank/DDBJ whole genome shotgun (WGS) entry which is preliminary data.</text>
</comment>
<dbReference type="Pfam" id="PF07702">
    <property type="entry name" value="UTRA"/>
    <property type="match status" value="1"/>
</dbReference>